<accession>A0AAD7DDW2</accession>
<sequence length="103" mass="11244">MSSDVPTAKNIALGLHIDVRDLALQSLSLQKRLDELNAAHLHLISAFDTLTTTHGALVEVHKTLVSRHDRLKSRFVAHHWPFLVPVLTTIVADIPESLAGLGA</sequence>
<reference evidence="1" key="1">
    <citation type="submission" date="2023-03" db="EMBL/GenBank/DDBJ databases">
        <title>Massive genome expansion in bonnet fungi (Mycena s.s.) driven by repeated elements and novel gene families across ecological guilds.</title>
        <authorList>
            <consortium name="Lawrence Berkeley National Laboratory"/>
            <person name="Harder C.B."/>
            <person name="Miyauchi S."/>
            <person name="Viragh M."/>
            <person name="Kuo A."/>
            <person name="Thoen E."/>
            <person name="Andreopoulos B."/>
            <person name="Lu D."/>
            <person name="Skrede I."/>
            <person name="Drula E."/>
            <person name="Henrissat B."/>
            <person name="Morin E."/>
            <person name="Kohler A."/>
            <person name="Barry K."/>
            <person name="LaButti K."/>
            <person name="Morin E."/>
            <person name="Salamov A."/>
            <person name="Lipzen A."/>
            <person name="Mereny Z."/>
            <person name="Hegedus B."/>
            <person name="Baldrian P."/>
            <person name="Stursova M."/>
            <person name="Weitz H."/>
            <person name="Taylor A."/>
            <person name="Grigoriev I.V."/>
            <person name="Nagy L.G."/>
            <person name="Martin F."/>
            <person name="Kauserud H."/>
        </authorList>
    </citation>
    <scope>NUCLEOTIDE SEQUENCE</scope>
    <source>
        <strain evidence="1">CBHHK067</strain>
    </source>
</reference>
<keyword evidence="2" id="KW-1185">Reference proteome</keyword>
<name>A0AAD7DDW2_MYCRO</name>
<organism evidence="1 2">
    <name type="scientific">Mycena rosella</name>
    <name type="common">Pink bonnet</name>
    <name type="synonym">Agaricus rosellus</name>
    <dbReference type="NCBI Taxonomy" id="1033263"/>
    <lineage>
        <taxon>Eukaryota</taxon>
        <taxon>Fungi</taxon>
        <taxon>Dikarya</taxon>
        <taxon>Basidiomycota</taxon>
        <taxon>Agaricomycotina</taxon>
        <taxon>Agaricomycetes</taxon>
        <taxon>Agaricomycetidae</taxon>
        <taxon>Agaricales</taxon>
        <taxon>Marasmiineae</taxon>
        <taxon>Mycenaceae</taxon>
        <taxon>Mycena</taxon>
    </lineage>
</organism>
<gene>
    <name evidence="1" type="ORF">B0H17DRAFT_1203771</name>
</gene>
<evidence type="ECO:0000313" key="2">
    <source>
        <dbReference type="Proteomes" id="UP001221757"/>
    </source>
</evidence>
<dbReference type="EMBL" id="JARKIE010000090">
    <property type="protein sequence ID" value="KAJ7687100.1"/>
    <property type="molecule type" value="Genomic_DNA"/>
</dbReference>
<comment type="caution">
    <text evidence="1">The sequence shown here is derived from an EMBL/GenBank/DDBJ whole genome shotgun (WGS) entry which is preliminary data.</text>
</comment>
<evidence type="ECO:0000313" key="1">
    <source>
        <dbReference type="EMBL" id="KAJ7687100.1"/>
    </source>
</evidence>
<dbReference type="Proteomes" id="UP001221757">
    <property type="component" value="Unassembled WGS sequence"/>
</dbReference>
<protein>
    <submittedName>
        <fullName evidence="1">Uncharacterized protein</fullName>
    </submittedName>
</protein>
<proteinExistence type="predicted"/>
<dbReference type="AlphaFoldDB" id="A0AAD7DDW2"/>